<dbReference type="InterPro" id="IPR029044">
    <property type="entry name" value="Nucleotide-diphossugar_trans"/>
</dbReference>
<comment type="pathway">
    <text evidence="5 14">Isoprenoid biosynthesis; isopentenyl diphosphate biosynthesis via DXP pathway; isopentenyl diphosphate from 1-deoxy-D-xylulose 5-phosphate: step 2/6.</text>
</comment>
<comment type="similarity">
    <text evidence="14">In the N-terminal section; belongs to the IspD/TarI cytidylyltransferase family. IspD subfamily.</text>
</comment>
<feature type="binding site" evidence="14">
    <location>
        <position position="232"/>
    </location>
    <ligand>
        <name>a divalent metal cation</name>
        <dbReference type="ChEBI" id="CHEBI:60240"/>
    </ligand>
</feature>
<dbReference type="InterPro" id="IPR003526">
    <property type="entry name" value="MECDP_synthase"/>
</dbReference>
<dbReference type="InterPro" id="IPR020555">
    <property type="entry name" value="MECDP_synthase_CS"/>
</dbReference>
<feature type="binding site" evidence="14">
    <location>
        <begin position="256"/>
        <end position="257"/>
    </location>
    <ligand>
        <name>4-CDP-2-C-methyl-D-erythritol 2-phosphate</name>
        <dbReference type="ChEBI" id="CHEBI:57919"/>
    </ligand>
</feature>
<reference evidence="17" key="1">
    <citation type="submission" date="2016-10" db="EMBL/GenBank/DDBJ databases">
        <authorList>
            <person name="Varghese N."/>
            <person name="Submissions S."/>
        </authorList>
    </citation>
    <scope>NUCLEOTIDE SEQUENCE [LARGE SCALE GENOMIC DNA]</scope>
    <source>
        <strain evidence="17">DSM 21424</strain>
    </source>
</reference>
<feature type="binding site" evidence="14">
    <location>
        <begin position="278"/>
        <end position="280"/>
    </location>
    <ligand>
        <name>4-CDP-2-C-methyl-D-erythritol 2-phosphate</name>
        <dbReference type="ChEBI" id="CHEBI:57919"/>
    </ligand>
</feature>
<feature type="site" description="Transition state stabilizer" evidence="14">
    <location>
        <position position="18"/>
    </location>
</feature>
<feature type="site" description="Positions MEP for the nucleophilic attack" evidence="14">
    <location>
        <position position="149"/>
    </location>
</feature>
<evidence type="ECO:0000256" key="12">
    <source>
        <dbReference type="ARBA" id="ARBA00023239"/>
    </source>
</evidence>
<dbReference type="PROSITE" id="PS01350">
    <property type="entry name" value="ISPF"/>
    <property type="match status" value="1"/>
</dbReference>
<feature type="binding site" evidence="14">
    <location>
        <position position="264"/>
    </location>
    <ligand>
        <name>a divalent metal cation</name>
        <dbReference type="ChEBI" id="CHEBI:60240"/>
    </ligand>
</feature>
<dbReference type="Gene3D" id="3.90.550.10">
    <property type="entry name" value="Spore Coat Polysaccharide Biosynthesis Protein SpsA, Chain A"/>
    <property type="match status" value="1"/>
</dbReference>
<dbReference type="EC" id="2.7.7.60" evidence="14"/>
<feature type="site" description="Transition state stabilizer" evidence="14">
    <location>
        <position position="355"/>
    </location>
</feature>
<feature type="domain" description="2-C-methyl-D-erythritol 2,4-cyclodiphosphate synthase" evidence="15">
    <location>
        <begin position="224"/>
        <end position="376"/>
    </location>
</feature>
<dbReference type="InterPro" id="IPR026596">
    <property type="entry name" value="IspD/F"/>
</dbReference>
<dbReference type="HAMAP" id="MF_01520">
    <property type="entry name" value="IspDF"/>
    <property type="match status" value="1"/>
</dbReference>
<feature type="binding site" evidence="14">
    <location>
        <begin position="230"/>
        <end position="232"/>
    </location>
    <ligand>
        <name>4-CDP-2-C-methyl-D-erythritol 2-phosphate</name>
        <dbReference type="ChEBI" id="CHEBI:57919"/>
    </ligand>
</feature>
<comment type="similarity">
    <text evidence="14">In the C-terminal section; belongs to the IspF family.</text>
</comment>
<dbReference type="SUPFAM" id="SSF53448">
    <property type="entry name" value="Nucleotide-diphospho-sugar transferases"/>
    <property type="match status" value="1"/>
</dbReference>
<evidence type="ECO:0000259" key="15">
    <source>
        <dbReference type="Pfam" id="PF02542"/>
    </source>
</evidence>
<dbReference type="Pfam" id="PF01128">
    <property type="entry name" value="IspD"/>
    <property type="match status" value="1"/>
</dbReference>
<keyword evidence="17" id="KW-1185">Reference proteome</keyword>
<evidence type="ECO:0000313" key="17">
    <source>
        <dbReference type="Proteomes" id="UP000198922"/>
    </source>
</evidence>
<evidence type="ECO:0000256" key="8">
    <source>
        <dbReference type="ARBA" id="ARBA00022679"/>
    </source>
</evidence>
<evidence type="ECO:0000256" key="2">
    <source>
        <dbReference type="ARBA" id="ARBA00001282"/>
    </source>
</evidence>
<feature type="binding site" evidence="14">
    <location>
        <position position="230"/>
    </location>
    <ligand>
        <name>a divalent metal cation</name>
        <dbReference type="ChEBI" id="CHEBI:60240"/>
    </ligand>
</feature>
<comment type="function">
    <text evidence="14">Bifunctional enzyme that catalyzes the formation of 4-diphosphocytidyl-2-C-methyl-D-erythritol from CTP and 2-C-methyl-D-erythritol 4-phosphate (MEP) (IspD), and catalyzes the conversion of 4-diphosphocytidyl-2-C-methyl-D-erythritol 2-phosphate (CDP-ME2P) to 2-C-methyl-D-erythritol 2,4-cyclodiphosphate (ME-CPP) with a corresponding release of cytidine 5-monophosphate (CMP) (IspF).</text>
</comment>
<organism evidence="16 17">
    <name type="scientific">Limimaricola pyoseonensis</name>
    <dbReference type="NCBI Taxonomy" id="521013"/>
    <lineage>
        <taxon>Bacteria</taxon>
        <taxon>Pseudomonadati</taxon>
        <taxon>Pseudomonadota</taxon>
        <taxon>Alphaproteobacteria</taxon>
        <taxon>Rhodobacterales</taxon>
        <taxon>Paracoccaceae</taxon>
        <taxon>Limimaricola</taxon>
    </lineage>
</organism>
<dbReference type="InterPro" id="IPR001228">
    <property type="entry name" value="IspD"/>
</dbReference>
<evidence type="ECO:0000256" key="10">
    <source>
        <dbReference type="ARBA" id="ARBA00022723"/>
    </source>
</evidence>
<dbReference type="InterPro" id="IPR034683">
    <property type="entry name" value="IspD/TarI"/>
</dbReference>
<dbReference type="InterPro" id="IPR036571">
    <property type="entry name" value="MECDP_synthase_sf"/>
</dbReference>
<dbReference type="GO" id="GO:0016114">
    <property type="term" value="P:terpenoid biosynthetic process"/>
    <property type="evidence" value="ECO:0007669"/>
    <property type="project" value="InterPro"/>
</dbReference>
<feature type="region of interest" description="2-C-methyl-D-erythritol 4-phosphate cytidylyltransferase" evidence="14">
    <location>
        <begin position="1"/>
        <end position="223"/>
    </location>
</feature>
<dbReference type="HAMAP" id="MF_00107">
    <property type="entry name" value="IspF"/>
    <property type="match status" value="1"/>
</dbReference>
<dbReference type="GO" id="GO:0019288">
    <property type="term" value="P:isopentenyl diphosphate biosynthetic process, methylerythritol 4-phosphate pathway"/>
    <property type="evidence" value="ECO:0007669"/>
    <property type="project" value="UniProtKB-UniRule"/>
</dbReference>
<dbReference type="InterPro" id="IPR018294">
    <property type="entry name" value="ISPD_synthase_CS"/>
</dbReference>
<evidence type="ECO:0000256" key="9">
    <source>
        <dbReference type="ARBA" id="ARBA00022695"/>
    </source>
</evidence>
<keyword evidence="9 14" id="KW-0548">Nucleotidyltransferase</keyword>
<keyword evidence="13 14" id="KW-0511">Multifunctional enzyme</keyword>
<dbReference type="SUPFAM" id="SSF69765">
    <property type="entry name" value="IpsF-like"/>
    <property type="match status" value="1"/>
</dbReference>
<feature type="region of interest" description="2-C-methyl-D-erythritol 2,4-cyclodiphosphate synthase" evidence="14">
    <location>
        <begin position="224"/>
        <end position="379"/>
    </location>
</feature>
<keyword evidence="11 14" id="KW-0414">Isoprene biosynthesis</keyword>
<evidence type="ECO:0000256" key="3">
    <source>
        <dbReference type="ARBA" id="ARBA00001968"/>
    </source>
</evidence>
<dbReference type="EC" id="4.6.1.12" evidence="14"/>
<proteinExistence type="inferred from homology"/>
<gene>
    <name evidence="14" type="primary">ispDF</name>
    <name evidence="16" type="ORF">SAMN04488567_0917</name>
</gene>
<dbReference type="HAMAP" id="MF_00108">
    <property type="entry name" value="IspD"/>
    <property type="match status" value="1"/>
</dbReference>
<evidence type="ECO:0000256" key="5">
    <source>
        <dbReference type="ARBA" id="ARBA00004787"/>
    </source>
</evidence>
<dbReference type="OrthoDB" id="9804336at2"/>
<dbReference type="NCBIfam" id="TIGR00151">
    <property type="entry name" value="ispF"/>
    <property type="match status" value="1"/>
</dbReference>
<comment type="catalytic activity">
    <reaction evidence="1 14">
        <text>4-CDP-2-C-methyl-D-erythritol 2-phosphate = 2-C-methyl-D-erythritol 2,4-cyclic diphosphate + CMP</text>
        <dbReference type="Rhea" id="RHEA:23864"/>
        <dbReference type="ChEBI" id="CHEBI:57919"/>
        <dbReference type="ChEBI" id="CHEBI:58483"/>
        <dbReference type="ChEBI" id="CHEBI:60377"/>
        <dbReference type="EC" id="4.6.1.12"/>
    </reaction>
</comment>
<keyword evidence="12 14" id="KW-0456">Lyase</keyword>
<comment type="cofactor">
    <cofactor evidence="3 14">
        <name>a divalent metal cation</name>
        <dbReference type="ChEBI" id="CHEBI:60240"/>
    </cofactor>
</comment>
<feature type="site" description="Transition state stabilizer" evidence="14">
    <location>
        <position position="256"/>
    </location>
</feature>
<dbReference type="Proteomes" id="UP000198922">
    <property type="component" value="Unassembled WGS sequence"/>
</dbReference>
<comment type="similarity">
    <text evidence="6">Belongs to the IspF family.</text>
</comment>
<evidence type="ECO:0000256" key="14">
    <source>
        <dbReference type="HAMAP-Rule" id="MF_01520"/>
    </source>
</evidence>
<dbReference type="GO" id="GO:0050518">
    <property type="term" value="F:2-C-methyl-D-erythritol 4-phosphate cytidylyltransferase activity"/>
    <property type="evidence" value="ECO:0007669"/>
    <property type="project" value="UniProtKB-UniRule"/>
</dbReference>
<comment type="similarity">
    <text evidence="7">Belongs to the IspD/TarI cytidylyltransferase family. IspD subfamily.</text>
</comment>
<feature type="binding site" evidence="14">
    <location>
        <position position="364"/>
    </location>
    <ligand>
        <name>4-CDP-2-C-methyl-D-erythritol 2-phosphate</name>
        <dbReference type="ChEBI" id="CHEBI:57919"/>
    </ligand>
</feature>
<dbReference type="GO" id="GO:0046872">
    <property type="term" value="F:metal ion binding"/>
    <property type="evidence" value="ECO:0007669"/>
    <property type="project" value="UniProtKB-KW"/>
</dbReference>
<feature type="binding site" evidence="14">
    <location>
        <begin position="354"/>
        <end position="357"/>
    </location>
    <ligand>
        <name>4-CDP-2-C-methyl-D-erythritol 2-phosphate</name>
        <dbReference type="ChEBI" id="CHEBI:57919"/>
    </ligand>
</feature>
<evidence type="ECO:0000313" key="16">
    <source>
        <dbReference type="EMBL" id="SDE13047.1"/>
    </source>
</evidence>
<feature type="binding site" evidence="14">
    <location>
        <position position="361"/>
    </location>
    <ligand>
        <name>4-CDP-2-C-methyl-D-erythritol 2-phosphate</name>
        <dbReference type="ChEBI" id="CHEBI:57919"/>
    </ligand>
</feature>
<dbReference type="STRING" id="521013.SAMN04488567_0917"/>
<sequence length="379" mass="39472">MPAQTVATVIVAAGRGLRAGGGVPKQWRDLAGRPVLARTLDAFAGLGPVCLVLHPDDIGRAPEIEARAEMIVPGGADRAASVRAGLEALAATSPGKVLIHDAARPLVMAETIEAVIAALDHHPAAAPGLAITDALWRVADGHVGGTVPREGLVRAQTPQGFRFDSILAAHRRYEGPSAADDVAVAQAAGLDVALVPGHEDNMKITGPGDFARAARILGTDMDVRTGNGFDVHAFGPGDHVWLCGVKVEHGQGLVGHSDADVGMHALTDAIYGAMAHGDIGQHFPPSDPEWKGARSEVFLAHAADLARVEGFAVTHCDVTLICERPKIGPHAQAMREELARIMQIEPARVSVKATTSERLGFTGREEGIAAIATATLVKS</sequence>
<dbReference type="NCBIfam" id="NF006899">
    <property type="entry name" value="PRK09382.1"/>
    <property type="match status" value="1"/>
</dbReference>
<accession>A0A1G7AF17</accession>
<dbReference type="AlphaFoldDB" id="A0A1G7AF17"/>
<dbReference type="PANTHER" id="PTHR43181">
    <property type="entry name" value="2-C-METHYL-D-ERYTHRITOL 2,4-CYCLODIPHOSPHATE SYNTHASE, CHLOROPLASTIC"/>
    <property type="match status" value="1"/>
</dbReference>
<dbReference type="CDD" id="cd00554">
    <property type="entry name" value="MECDP_synthase"/>
    <property type="match status" value="1"/>
</dbReference>
<evidence type="ECO:0000256" key="7">
    <source>
        <dbReference type="ARBA" id="ARBA00009789"/>
    </source>
</evidence>
<evidence type="ECO:0000256" key="13">
    <source>
        <dbReference type="ARBA" id="ARBA00023268"/>
    </source>
</evidence>
<dbReference type="NCBIfam" id="TIGR00453">
    <property type="entry name" value="ispD"/>
    <property type="match status" value="1"/>
</dbReference>
<dbReference type="EMBL" id="FNAT01000001">
    <property type="protein sequence ID" value="SDE13047.1"/>
    <property type="molecule type" value="Genomic_DNA"/>
</dbReference>
<comment type="caution">
    <text evidence="14">Lacks conserved residue(s) required for the propagation of feature annotation.</text>
</comment>
<dbReference type="CDD" id="cd02516">
    <property type="entry name" value="CDP-ME_synthetase"/>
    <property type="match status" value="1"/>
</dbReference>
<dbReference type="Pfam" id="PF02542">
    <property type="entry name" value="YgbB"/>
    <property type="match status" value="1"/>
</dbReference>
<feature type="site" description="Transition state stabilizer" evidence="14">
    <location>
        <position position="25"/>
    </location>
</feature>
<evidence type="ECO:0000256" key="6">
    <source>
        <dbReference type="ARBA" id="ARBA00008480"/>
    </source>
</evidence>
<keyword evidence="8 14" id="KW-0808">Transferase</keyword>
<dbReference type="RefSeq" id="WP_090109673.1">
    <property type="nucleotide sequence ID" value="NZ_FNAT01000001.1"/>
</dbReference>
<evidence type="ECO:0000256" key="4">
    <source>
        <dbReference type="ARBA" id="ARBA00004709"/>
    </source>
</evidence>
<dbReference type="Gene3D" id="3.30.1330.50">
    <property type="entry name" value="2-C-methyl-D-erythritol 2,4-cyclodiphosphate synthase"/>
    <property type="match status" value="1"/>
</dbReference>
<evidence type="ECO:0000256" key="1">
    <source>
        <dbReference type="ARBA" id="ARBA00000200"/>
    </source>
</evidence>
<dbReference type="GO" id="GO:0008685">
    <property type="term" value="F:2-C-methyl-D-erythritol 2,4-cyclodiphosphate synthase activity"/>
    <property type="evidence" value="ECO:0007669"/>
    <property type="project" value="UniProtKB-UniRule"/>
</dbReference>
<dbReference type="UniPathway" id="UPA00056">
    <property type="reaction ID" value="UER00093"/>
</dbReference>
<comment type="pathway">
    <text evidence="4 14">Isoprenoid biosynthesis; isopentenyl diphosphate biosynthesis via DXP pathway; isopentenyl diphosphate from 1-deoxy-D-xylulose 5-phosphate: step 4/6.</text>
</comment>
<dbReference type="PANTHER" id="PTHR43181:SF1">
    <property type="entry name" value="2-C-METHYL-D-ERYTHRITOL 2,4-CYCLODIPHOSPHATE SYNTHASE, CHLOROPLASTIC"/>
    <property type="match status" value="1"/>
</dbReference>
<comment type="catalytic activity">
    <reaction evidence="2 14">
        <text>2-C-methyl-D-erythritol 4-phosphate + CTP + H(+) = 4-CDP-2-C-methyl-D-erythritol + diphosphate</text>
        <dbReference type="Rhea" id="RHEA:13429"/>
        <dbReference type="ChEBI" id="CHEBI:15378"/>
        <dbReference type="ChEBI" id="CHEBI:33019"/>
        <dbReference type="ChEBI" id="CHEBI:37563"/>
        <dbReference type="ChEBI" id="CHEBI:57823"/>
        <dbReference type="ChEBI" id="CHEBI:58262"/>
        <dbReference type="EC" id="2.7.7.60"/>
    </reaction>
</comment>
<name>A0A1G7AF17_9RHOB</name>
<dbReference type="PROSITE" id="PS01295">
    <property type="entry name" value="ISPD"/>
    <property type="match status" value="1"/>
</dbReference>
<evidence type="ECO:0000256" key="11">
    <source>
        <dbReference type="ARBA" id="ARBA00023229"/>
    </source>
</evidence>
<keyword evidence="10 14" id="KW-0479">Metal-binding</keyword>
<feature type="site" description="Positions MEP for the nucleophilic attack" evidence="14">
    <location>
        <position position="203"/>
    </location>
</feature>
<protein>
    <recommendedName>
        <fullName evidence="14">Bifunctional enzyme IspD/IspF</fullName>
    </recommendedName>
    <domain>
        <recommendedName>
            <fullName evidence="14">2-C-methyl-D-erythritol 4-phosphate cytidylyltransferase</fullName>
            <ecNumber evidence="14">2.7.7.60</ecNumber>
        </recommendedName>
        <alternativeName>
            <fullName evidence="14">4-diphosphocytidyl-2C-methyl-D-erythritol synthase</fullName>
        </alternativeName>
        <alternativeName>
            <fullName evidence="14">MEP cytidylyltransferase</fullName>
            <shortName evidence="14">MCT</shortName>
        </alternativeName>
    </domain>
    <domain>
        <recommendedName>
            <fullName evidence="14">2-C-methyl-D-erythritol 2,4-cyclodiphosphate synthase</fullName>
            <shortName evidence="14">MECDP-synthase</shortName>
            <shortName evidence="14">MECPP-synthase</shortName>
            <shortName evidence="14">MECPS</shortName>
            <ecNumber evidence="14">4.6.1.12</ecNumber>
        </recommendedName>
    </domain>
</protein>